<gene>
    <name evidence="1" type="ORF">JF922_03675</name>
</gene>
<comment type="caution">
    <text evidence="1">The sequence shown here is derived from an EMBL/GenBank/DDBJ whole genome shotgun (WGS) entry which is preliminary data.</text>
</comment>
<keyword evidence="2" id="KW-1185">Reference proteome</keyword>
<evidence type="ECO:0000313" key="2">
    <source>
        <dbReference type="Proteomes" id="UP000612893"/>
    </source>
</evidence>
<accession>A0A934N618</accession>
<evidence type="ECO:0000313" key="1">
    <source>
        <dbReference type="EMBL" id="MBJ7597171.1"/>
    </source>
</evidence>
<dbReference type="RefSeq" id="WP_338199192.1">
    <property type="nucleotide sequence ID" value="NZ_JAEKNR010000040.1"/>
</dbReference>
<dbReference type="EMBL" id="JAEKNR010000040">
    <property type="protein sequence ID" value="MBJ7597171.1"/>
    <property type="molecule type" value="Genomic_DNA"/>
</dbReference>
<name>A0A934N618_9BACT</name>
<dbReference type="AlphaFoldDB" id="A0A934N618"/>
<dbReference type="Proteomes" id="UP000612893">
    <property type="component" value="Unassembled WGS sequence"/>
</dbReference>
<organism evidence="1 2">
    <name type="scientific">Candidatus Nephthysia bennettiae</name>
    <dbReference type="NCBI Taxonomy" id="3127016"/>
    <lineage>
        <taxon>Bacteria</taxon>
        <taxon>Bacillati</taxon>
        <taxon>Candidatus Dormiibacterota</taxon>
        <taxon>Candidatus Dormibacteria</taxon>
        <taxon>Candidatus Dormibacterales</taxon>
        <taxon>Candidatus Dormibacteraceae</taxon>
        <taxon>Candidatus Nephthysia</taxon>
    </lineage>
</organism>
<sequence length="81" mass="9018">MATFVAEEPELFAVIRLHHTVEGRVVLDERPFVRLLLERPPLLDGWCVLMANGRTARLLSGRGGSLEEVAGFTDAVHGRHE</sequence>
<reference evidence="1" key="1">
    <citation type="submission" date="2020-10" db="EMBL/GenBank/DDBJ databases">
        <title>Ca. Dormibacterota MAGs.</title>
        <authorList>
            <person name="Montgomery K."/>
        </authorList>
    </citation>
    <scope>NUCLEOTIDE SEQUENCE [LARGE SCALE GENOMIC DNA]</scope>
    <source>
        <strain evidence="1">SC8812_S17_10</strain>
    </source>
</reference>
<proteinExistence type="predicted"/>
<protein>
    <submittedName>
        <fullName evidence="1">Uncharacterized protein</fullName>
    </submittedName>
</protein>